<evidence type="ECO:0000256" key="7">
    <source>
        <dbReference type="SAM" id="MobiDB-lite"/>
    </source>
</evidence>
<gene>
    <name evidence="10" type="ORF">RJ641_022311</name>
</gene>
<reference evidence="10 11" key="1">
    <citation type="submission" date="2023-12" db="EMBL/GenBank/DDBJ databases">
        <title>A high-quality genome assembly for Dillenia turbinata (Dilleniales).</title>
        <authorList>
            <person name="Chanderbali A."/>
        </authorList>
    </citation>
    <scope>NUCLEOTIDE SEQUENCE [LARGE SCALE GENOMIC DNA]</scope>
    <source>
        <strain evidence="10">LSX21</strain>
        <tissue evidence="10">Leaf</tissue>
    </source>
</reference>
<evidence type="ECO:0000256" key="2">
    <source>
        <dbReference type="ARBA" id="ARBA00022737"/>
    </source>
</evidence>
<keyword evidence="11" id="KW-1185">Reference proteome</keyword>
<feature type="domain" description="HTH myb-type" evidence="9">
    <location>
        <begin position="50"/>
        <end position="100"/>
    </location>
</feature>
<dbReference type="Pfam" id="PF13921">
    <property type="entry name" value="Myb_DNA-bind_6"/>
    <property type="match status" value="1"/>
</dbReference>
<evidence type="ECO:0000256" key="4">
    <source>
        <dbReference type="ARBA" id="ARBA00023125"/>
    </source>
</evidence>
<evidence type="ECO:0000256" key="6">
    <source>
        <dbReference type="ARBA" id="ARBA00023242"/>
    </source>
</evidence>
<feature type="compositionally biased region" description="Low complexity" evidence="7">
    <location>
        <begin position="1041"/>
        <end position="1055"/>
    </location>
</feature>
<dbReference type="InterPro" id="IPR017930">
    <property type="entry name" value="Myb_dom"/>
</dbReference>
<organism evidence="10 11">
    <name type="scientific">Dillenia turbinata</name>
    <dbReference type="NCBI Taxonomy" id="194707"/>
    <lineage>
        <taxon>Eukaryota</taxon>
        <taxon>Viridiplantae</taxon>
        <taxon>Streptophyta</taxon>
        <taxon>Embryophyta</taxon>
        <taxon>Tracheophyta</taxon>
        <taxon>Spermatophyta</taxon>
        <taxon>Magnoliopsida</taxon>
        <taxon>eudicotyledons</taxon>
        <taxon>Gunneridae</taxon>
        <taxon>Pentapetalae</taxon>
        <taxon>Dilleniales</taxon>
        <taxon>Dilleniaceae</taxon>
        <taxon>Dillenia</taxon>
    </lineage>
</organism>
<protein>
    <submittedName>
        <fullName evidence="10">Uncharacterized protein</fullName>
    </submittedName>
</protein>
<comment type="subcellular location">
    <subcellularLocation>
        <location evidence="1">Nucleus</location>
    </subcellularLocation>
</comment>
<dbReference type="InterPro" id="IPR001005">
    <property type="entry name" value="SANT/Myb"/>
</dbReference>
<feature type="domain" description="HTH myb-type" evidence="9">
    <location>
        <begin position="101"/>
        <end position="153"/>
    </location>
</feature>
<dbReference type="SMART" id="SM00717">
    <property type="entry name" value="SANT"/>
    <property type="match status" value="3"/>
</dbReference>
<dbReference type="Pfam" id="PF00249">
    <property type="entry name" value="Myb_DNA-binding"/>
    <property type="match status" value="1"/>
</dbReference>
<evidence type="ECO:0000259" key="8">
    <source>
        <dbReference type="PROSITE" id="PS50090"/>
    </source>
</evidence>
<dbReference type="InterPro" id="IPR009057">
    <property type="entry name" value="Homeodomain-like_sf"/>
</dbReference>
<dbReference type="GO" id="GO:0005634">
    <property type="term" value="C:nucleus"/>
    <property type="evidence" value="ECO:0007669"/>
    <property type="project" value="UniProtKB-SubCell"/>
</dbReference>
<keyword evidence="5" id="KW-0804">Transcription</keyword>
<dbReference type="FunFam" id="1.10.10.60:FF:000010">
    <property type="entry name" value="Transcriptional activator Myb isoform A"/>
    <property type="match status" value="1"/>
</dbReference>
<dbReference type="SUPFAM" id="SSF46689">
    <property type="entry name" value="Homeodomain-like"/>
    <property type="match status" value="2"/>
</dbReference>
<evidence type="ECO:0000259" key="9">
    <source>
        <dbReference type="PROSITE" id="PS51294"/>
    </source>
</evidence>
<dbReference type="PROSITE" id="PS50090">
    <property type="entry name" value="MYB_LIKE"/>
    <property type="match status" value="3"/>
</dbReference>
<accession>A0AAN8UC72</accession>
<keyword evidence="2" id="KW-0677">Repeat</keyword>
<feature type="domain" description="Myb-like" evidence="8">
    <location>
        <begin position="168"/>
        <end position="218"/>
    </location>
</feature>
<keyword evidence="4" id="KW-0238">DNA-binding</keyword>
<dbReference type="AlphaFoldDB" id="A0AAN8UC72"/>
<dbReference type="Gene3D" id="1.10.10.60">
    <property type="entry name" value="Homeodomain-like"/>
    <property type="match status" value="3"/>
</dbReference>
<feature type="region of interest" description="Disordered" evidence="7">
    <location>
        <begin position="1"/>
        <end position="54"/>
    </location>
</feature>
<name>A0AAN8UC72_9MAGN</name>
<feature type="compositionally biased region" description="Basic and acidic residues" evidence="7">
    <location>
        <begin position="261"/>
        <end position="270"/>
    </location>
</feature>
<dbReference type="PROSITE" id="PS51294">
    <property type="entry name" value="HTH_MYB"/>
    <property type="match status" value="3"/>
</dbReference>
<dbReference type="Proteomes" id="UP001370490">
    <property type="component" value="Unassembled WGS sequence"/>
</dbReference>
<dbReference type="InterPro" id="IPR050560">
    <property type="entry name" value="MYB_TF"/>
</dbReference>
<feature type="domain" description="HTH myb-type" evidence="9">
    <location>
        <begin position="168"/>
        <end position="222"/>
    </location>
</feature>
<sequence>METGSVDSSVNDRATDSNATITTSEISDLSQKFPSSTQRRTSGPARRSTKGQWTPEEDEILCKAVQHFKGKNWKKIAECFKDRTDVQCLHRWQKVLNPELVKGPWTKEEDNMIVKLVEKYGAKKWSTIAQCLPGRIGKQCRERSWRIQVVLMVDMDLATIWTWHNHLNPAINKEAWTVEEELALIRAHQIYGNKWAELSKFLPGRTDNAIKNHWNSSVKRKLNSYLTSGMLLQFPVPPQAGYQDPSMPTACSRPQQSSIDESCKTGKAQPKEISDYSQGSIIVCCSQLRSSMMNTNQQTRELQTIKEFGQAGKYVSSPASCSEQFYASVEDADLAINELPHGSKASSMMLEQNFSNDNRNLECEDCEIWSSDVPGISSAGPRQIIPELPAQISGPSKINDLSYAQHGTNPEHLSSQGSCCGIFAEGKGEDCFPNGNHTKCSDDVKGCSAPLLCQSPNFQISESSNGYDSESHNPLDSDVLRTSCDQNFHPPFHHAQEPGQPDGALLGTQEHELVTTSSDRFIYPSTGEDDEGMQEQYGQANQAPKLVPVDPFNSELTNTGTTLPSAVECSLLQNEQKETGALFYEPPCFPILDIPFLSCDLIQSPRKKQEFSPLGIRQLLISSVNGLNPFSLLDSPTGDCSPDIRNRTAAKSFICTPSILKKRHHDAVSPFSAKRNGRKVESGKSDRYFCTSSLSNEFSCVDFIFNEATTGKASLSSPSQTTNFSGCKEDKENVDYASAEGQQENKVSAMSLQMNIPVKEFPSNKSEDKIKAGDICCTGVEDEAANHIVRSRLLIFIFSVLILQSPEVLAEYNLNDLDYSSPGQFVRHCGRLNANAEAAGGQIFRGLHDAKGNPSLSRSPNMSVLVSPAGYAKHESHLGSITPAQIVSSSTPKGPCVRSAAWFNPGASHLNIFGETPFRRGIESPSAWKSPWFFHSFMPGPKIDTDITIEDIGYLMSPGNGSYDAIGLMKQLSEHTAGVLADAREILGVESPDTILKERLANRNLEENNFQDSRPAAMSEHRALDFSECATPEKQIATEKSPSTSSVSPSSYLIR</sequence>
<feature type="domain" description="Myb-like" evidence="8">
    <location>
        <begin position="45"/>
        <end position="96"/>
    </location>
</feature>
<proteinExistence type="predicted"/>
<dbReference type="FunFam" id="1.10.10.60:FF:000324">
    <property type="entry name" value="Transcription factor MYB3R-2"/>
    <property type="match status" value="1"/>
</dbReference>
<feature type="region of interest" description="Disordered" evidence="7">
    <location>
        <begin position="1007"/>
        <end position="1055"/>
    </location>
</feature>
<dbReference type="CDD" id="cd00167">
    <property type="entry name" value="SANT"/>
    <property type="match status" value="3"/>
</dbReference>
<evidence type="ECO:0000256" key="5">
    <source>
        <dbReference type="ARBA" id="ARBA00023163"/>
    </source>
</evidence>
<dbReference type="GO" id="GO:0000978">
    <property type="term" value="F:RNA polymerase II cis-regulatory region sequence-specific DNA binding"/>
    <property type="evidence" value="ECO:0007669"/>
    <property type="project" value="TreeGrafter"/>
</dbReference>
<keyword evidence="3" id="KW-0805">Transcription regulation</keyword>
<evidence type="ECO:0000256" key="1">
    <source>
        <dbReference type="ARBA" id="ARBA00004123"/>
    </source>
</evidence>
<comment type="caution">
    <text evidence="10">The sequence shown here is derived from an EMBL/GenBank/DDBJ whole genome shotgun (WGS) entry which is preliminary data.</text>
</comment>
<dbReference type="FunFam" id="1.10.10.60:FF:000016">
    <property type="entry name" value="Transcriptional activator Myb isoform A"/>
    <property type="match status" value="1"/>
</dbReference>
<feature type="region of interest" description="Disordered" evidence="7">
    <location>
        <begin position="243"/>
        <end position="270"/>
    </location>
</feature>
<dbReference type="EMBL" id="JBAMMX010000027">
    <property type="protein sequence ID" value="KAK6912710.1"/>
    <property type="molecule type" value="Genomic_DNA"/>
</dbReference>
<dbReference type="PANTHER" id="PTHR45614">
    <property type="entry name" value="MYB PROTEIN-RELATED"/>
    <property type="match status" value="1"/>
</dbReference>
<dbReference type="GO" id="GO:0000981">
    <property type="term" value="F:DNA-binding transcription factor activity, RNA polymerase II-specific"/>
    <property type="evidence" value="ECO:0007669"/>
    <property type="project" value="TreeGrafter"/>
</dbReference>
<evidence type="ECO:0000313" key="11">
    <source>
        <dbReference type="Proteomes" id="UP001370490"/>
    </source>
</evidence>
<dbReference type="PANTHER" id="PTHR45614:SF123">
    <property type="entry name" value="MYB DNA-BINDING DOMAIN SUPERFAMILY PROTEIN-RELATED"/>
    <property type="match status" value="1"/>
</dbReference>
<feature type="domain" description="Myb-like" evidence="8">
    <location>
        <begin position="97"/>
        <end position="143"/>
    </location>
</feature>
<evidence type="ECO:0000313" key="10">
    <source>
        <dbReference type="EMBL" id="KAK6912710.1"/>
    </source>
</evidence>
<evidence type="ECO:0000256" key="3">
    <source>
        <dbReference type="ARBA" id="ARBA00023015"/>
    </source>
</evidence>
<keyword evidence="6" id="KW-0539">Nucleus</keyword>
<feature type="compositionally biased region" description="Polar residues" evidence="7">
    <location>
        <begin position="1"/>
        <end position="41"/>
    </location>
</feature>